<reference evidence="6 7" key="1">
    <citation type="submission" date="2017-06" db="EMBL/GenBank/DDBJ databases">
        <title>Novel microbial phyla capable of carbon fixation and sulfur reduction in deep-sea sediments.</title>
        <authorList>
            <person name="Huang J."/>
            <person name="Baker B."/>
            <person name="Wang Y."/>
        </authorList>
    </citation>
    <scope>NUCLEOTIDE SEQUENCE [LARGE SCALE GENOMIC DNA]</scope>
    <source>
        <strain evidence="6">B3_TA06</strain>
    </source>
</reference>
<dbReference type="InterPro" id="IPR029045">
    <property type="entry name" value="ClpP/crotonase-like_dom_sf"/>
</dbReference>
<dbReference type="EMBL" id="NJBO01000002">
    <property type="protein sequence ID" value="TKJ43898.1"/>
    <property type="molecule type" value="Genomic_DNA"/>
</dbReference>
<comment type="caution">
    <text evidence="6">The sequence shown here is derived from an EMBL/GenBank/DDBJ whole genome shotgun (WGS) entry which is preliminary data.</text>
</comment>
<dbReference type="PANTHER" id="PTHR42987">
    <property type="entry name" value="PEPTIDASE S49"/>
    <property type="match status" value="1"/>
</dbReference>
<dbReference type="InterPro" id="IPR004635">
    <property type="entry name" value="Pept_S49_SppA"/>
</dbReference>
<evidence type="ECO:0000256" key="2">
    <source>
        <dbReference type="ARBA" id="ARBA00022670"/>
    </source>
</evidence>
<dbReference type="InterPro" id="IPR002142">
    <property type="entry name" value="Peptidase_S49"/>
</dbReference>
<protein>
    <submittedName>
        <fullName evidence="6">Signal peptide peptidase SppA</fullName>
    </submittedName>
</protein>
<evidence type="ECO:0000259" key="5">
    <source>
        <dbReference type="Pfam" id="PF01343"/>
    </source>
</evidence>
<dbReference type="SUPFAM" id="SSF52096">
    <property type="entry name" value="ClpP/crotonase"/>
    <property type="match status" value="1"/>
</dbReference>
<dbReference type="CDD" id="cd07023">
    <property type="entry name" value="S49_Sppa_N_C"/>
    <property type="match status" value="1"/>
</dbReference>
<dbReference type="Gene3D" id="3.90.226.10">
    <property type="entry name" value="2-enoyl-CoA Hydratase, Chain A, domain 1"/>
    <property type="match status" value="1"/>
</dbReference>
<dbReference type="InterPro" id="IPR047272">
    <property type="entry name" value="S49_SppA_C"/>
</dbReference>
<comment type="similarity">
    <text evidence="1">Belongs to the peptidase S49 family.</text>
</comment>
<proteinExistence type="inferred from homology"/>
<dbReference type="PANTHER" id="PTHR42987:SF7">
    <property type="entry name" value="SIGNAL PEPTIDE PEPTIDASE SPPA-RELATED"/>
    <property type="match status" value="1"/>
</dbReference>
<evidence type="ECO:0000313" key="7">
    <source>
        <dbReference type="Proteomes" id="UP000317778"/>
    </source>
</evidence>
<keyword evidence="4" id="KW-0720">Serine protease</keyword>
<dbReference type="Gene3D" id="6.20.330.10">
    <property type="match status" value="1"/>
</dbReference>
<dbReference type="NCBIfam" id="TIGR00706">
    <property type="entry name" value="SppA_dom"/>
    <property type="match status" value="1"/>
</dbReference>
<organism evidence="6 7">
    <name type="scientific">candidate division TA06 bacterium B3_TA06</name>
    <dbReference type="NCBI Taxonomy" id="2012487"/>
    <lineage>
        <taxon>Bacteria</taxon>
        <taxon>Bacteria division TA06</taxon>
    </lineage>
</organism>
<dbReference type="PROSITE" id="PS51257">
    <property type="entry name" value="PROKAR_LIPOPROTEIN"/>
    <property type="match status" value="1"/>
</dbReference>
<dbReference type="AlphaFoldDB" id="A0A532V9P7"/>
<accession>A0A532V9P7</accession>
<keyword evidence="3" id="KW-0378">Hydrolase</keyword>
<gene>
    <name evidence="6" type="primary">sppA</name>
    <name evidence="6" type="ORF">CEE36_01925</name>
</gene>
<evidence type="ECO:0000313" key="6">
    <source>
        <dbReference type="EMBL" id="TKJ43898.1"/>
    </source>
</evidence>
<dbReference type="GO" id="GO:0006508">
    <property type="term" value="P:proteolysis"/>
    <property type="evidence" value="ECO:0007669"/>
    <property type="project" value="UniProtKB-KW"/>
</dbReference>
<dbReference type="GO" id="GO:0008236">
    <property type="term" value="F:serine-type peptidase activity"/>
    <property type="evidence" value="ECO:0007669"/>
    <property type="project" value="UniProtKB-KW"/>
</dbReference>
<evidence type="ECO:0000256" key="4">
    <source>
        <dbReference type="ARBA" id="ARBA00022825"/>
    </source>
</evidence>
<dbReference type="Proteomes" id="UP000317778">
    <property type="component" value="Unassembled WGS sequence"/>
</dbReference>
<dbReference type="Pfam" id="PF01343">
    <property type="entry name" value="Peptidase_S49"/>
    <property type="match status" value="1"/>
</dbReference>
<keyword evidence="2" id="KW-0645">Protease</keyword>
<evidence type="ECO:0000256" key="1">
    <source>
        <dbReference type="ARBA" id="ARBA00008683"/>
    </source>
</evidence>
<name>A0A532V9P7_UNCT6</name>
<feature type="domain" description="Peptidase S49" evidence="5">
    <location>
        <begin position="81"/>
        <end position="232"/>
    </location>
</feature>
<sequence>MGRFILKKLPFLMFSAVFVLGCKGGLGLVEIEGPIVSSEEIVKDLKRFEENPAIKGVLVVVNSPGGGVGASQEICEAIKRLKKADKKVVVSMSSIAASGGYYVSAPADRIVALPGTLTGSIGVILNFPVYEELLDKVGIQLYTVKSREHKDIGSGFRQPTEQDTLLLKVMIDDVYDQFLEEVVAGRGLPFDSVYAIADGRIITGRQAYFYGLVDTLGTRDDAHRILAELCGLEGTPKLAKIPKRKSFLERFLESKFNQLFQPSLRYELDLR</sequence>
<evidence type="ECO:0000256" key="3">
    <source>
        <dbReference type="ARBA" id="ARBA00022801"/>
    </source>
</evidence>